<dbReference type="AlphaFoldDB" id="A0AAU9SZ91"/>
<dbReference type="InterPro" id="IPR014756">
    <property type="entry name" value="Ig_E-set"/>
</dbReference>
<dbReference type="GO" id="GO:0009507">
    <property type="term" value="C:chloroplast"/>
    <property type="evidence" value="ECO:0007669"/>
    <property type="project" value="UniProtKB-ARBA"/>
</dbReference>
<feature type="compositionally biased region" description="Polar residues" evidence="2">
    <location>
        <begin position="419"/>
        <end position="428"/>
    </location>
</feature>
<keyword evidence="1" id="KW-0175">Coiled coil</keyword>
<dbReference type="Gene3D" id="2.60.40.10">
    <property type="entry name" value="Immunoglobulins"/>
    <property type="match status" value="1"/>
</dbReference>
<evidence type="ECO:0000259" key="3">
    <source>
        <dbReference type="Pfam" id="PF16561"/>
    </source>
</evidence>
<evidence type="ECO:0000313" key="5">
    <source>
        <dbReference type="Proteomes" id="UP000836841"/>
    </source>
</evidence>
<evidence type="ECO:0000313" key="4">
    <source>
        <dbReference type="EMBL" id="CAH2074336.1"/>
    </source>
</evidence>
<feature type="coiled-coil region" evidence="1">
    <location>
        <begin position="451"/>
        <end position="517"/>
    </location>
</feature>
<dbReference type="EMBL" id="OU466862">
    <property type="protein sequence ID" value="CAH2074336.1"/>
    <property type="molecule type" value="Genomic_DNA"/>
</dbReference>
<evidence type="ECO:0000256" key="2">
    <source>
        <dbReference type="SAM" id="MobiDB-lite"/>
    </source>
</evidence>
<protein>
    <recommendedName>
        <fullName evidence="3">AMP-activated protein kinase glycogen-binding domain-containing protein</fullName>
    </recommendedName>
</protein>
<feature type="region of interest" description="Disordered" evidence="2">
    <location>
        <begin position="419"/>
        <end position="448"/>
    </location>
</feature>
<dbReference type="CDD" id="cd02859">
    <property type="entry name" value="E_set_AMPKbeta_like_N"/>
    <property type="match status" value="1"/>
</dbReference>
<feature type="compositionally biased region" description="Basic and acidic residues" evidence="2">
    <location>
        <begin position="433"/>
        <end position="448"/>
    </location>
</feature>
<dbReference type="InterPro" id="IPR013783">
    <property type="entry name" value="Ig-like_fold"/>
</dbReference>
<dbReference type="PANTHER" id="PTHR47434">
    <property type="entry name" value="PROTEIN PTST HOMOLOG 3, CHLOROPLASTIC"/>
    <property type="match status" value="1"/>
</dbReference>
<sequence length="601" mass="66799">MATISHIPFSLSFPSSHDRKPLFYYHRHQQPQLFVSYLNSTKKNDFVCFACSIKQTRVRKRVKSNEELRSEIMEFVALAGLPRGHVPSMKELSGHGRVDLANVVRRRGYKFIKELLANSDIEDCKELIVSEQNTIMETSASGVCFQDSLTGQGEEALDLVDGNLSSSSGVYSTAADGSMSLDQKIVNFQEEEYGSVSKDESSLAGETSENSLKIESVELNNRADIGNSSPQASISANHSLLFDDTSSSSEREADNVSVTKDEDVDDVEESLSLTYDHYTSPDLNYTNYVDIATKSLSGFTPENTMSNAENFHGMAENCSGSADDSLVESEDKDGMLRLSSSTSSIEEKTTRFIQNGCLDTVDDDENDTPTESCPEESKESAKTTQGREYIGDSHGGQRSVSAAPNGSAVALEEVTYATEVNSSNSEQRGGNAEQDKDSHDETTARENQVEITRLRFMLRQKELELTRLKEQIEKEKLSLSVLQRQAETEIQKAQMLVSEKDVELQEAEESLSGLQEVEIEYCGDGNVVEVTGSFNGWEHRVGLELKASKSIGKQKCWSTLLWLYPGTYEIKFIVDGQWTTDPQRHSVTRGHIRNNILKVDR</sequence>
<dbReference type="InterPro" id="IPR032640">
    <property type="entry name" value="AMPK1_CBM"/>
</dbReference>
<name>A0AAU9SZ91_THLAR</name>
<feature type="domain" description="AMP-activated protein kinase glycogen-binding" evidence="3">
    <location>
        <begin position="517"/>
        <end position="599"/>
    </location>
</feature>
<evidence type="ECO:0000256" key="1">
    <source>
        <dbReference type="SAM" id="Coils"/>
    </source>
</evidence>
<reference evidence="4 5" key="1">
    <citation type="submission" date="2022-03" db="EMBL/GenBank/DDBJ databases">
        <authorList>
            <person name="Nunn A."/>
            <person name="Chopra R."/>
            <person name="Nunn A."/>
            <person name="Contreras Garrido A."/>
        </authorList>
    </citation>
    <scope>NUCLEOTIDE SEQUENCE [LARGE SCALE GENOMIC DNA]</scope>
</reference>
<proteinExistence type="predicted"/>
<organism evidence="4 5">
    <name type="scientific">Thlaspi arvense</name>
    <name type="common">Field penny-cress</name>
    <dbReference type="NCBI Taxonomy" id="13288"/>
    <lineage>
        <taxon>Eukaryota</taxon>
        <taxon>Viridiplantae</taxon>
        <taxon>Streptophyta</taxon>
        <taxon>Embryophyta</taxon>
        <taxon>Tracheophyta</taxon>
        <taxon>Spermatophyta</taxon>
        <taxon>Magnoliopsida</taxon>
        <taxon>eudicotyledons</taxon>
        <taxon>Gunneridae</taxon>
        <taxon>Pentapetalae</taxon>
        <taxon>rosids</taxon>
        <taxon>malvids</taxon>
        <taxon>Brassicales</taxon>
        <taxon>Brassicaceae</taxon>
        <taxon>Thlaspideae</taxon>
        <taxon>Thlaspi</taxon>
    </lineage>
</organism>
<dbReference type="Pfam" id="PF16561">
    <property type="entry name" value="AMPK1_CBM"/>
    <property type="match status" value="1"/>
</dbReference>
<gene>
    <name evidence="4" type="ORF">TAV2_LOCUS20601</name>
</gene>
<keyword evidence="5" id="KW-1185">Reference proteome</keyword>
<dbReference type="PANTHER" id="PTHR47434:SF2">
    <property type="entry name" value="PROTEIN PTST HOMOLOG 3, CHLOROPLASTIC"/>
    <property type="match status" value="1"/>
</dbReference>
<dbReference type="Proteomes" id="UP000836841">
    <property type="component" value="Chromosome 6"/>
</dbReference>
<dbReference type="SUPFAM" id="SSF81296">
    <property type="entry name" value="E set domains"/>
    <property type="match status" value="1"/>
</dbReference>
<accession>A0AAU9SZ91</accession>
<feature type="region of interest" description="Disordered" evidence="2">
    <location>
        <begin position="243"/>
        <end position="265"/>
    </location>
</feature>
<feature type="region of interest" description="Disordered" evidence="2">
    <location>
        <begin position="338"/>
        <end position="404"/>
    </location>
</feature>